<accession>D2QI68</accession>
<dbReference type="STRING" id="504472.Slin_0902"/>
<dbReference type="AlphaFoldDB" id="D2QI68"/>
<sequence>MALKWESFLQKVTRNPTTKRLLKEDVELISDQLALEVRGGDKDYSPVYEHTVENQRKFSSPSVLLKQ</sequence>
<evidence type="ECO:0000313" key="2">
    <source>
        <dbReference type="Proteomes" id="UP000002028"/>
    </source>
</evidence>
<dbReference type="RefSeq" id="WP_012925508.1">
    <property type="nucleotide sequence ID" value="NC_013730.1"/>
</dbReference>
<dbReference type="HOGENOM" id="CLU_2810265_0_0_10"/>
<keyword evidence="2" id="KW-1185">Reference proteome</keyword>
<organism evidence="1 2">
    <name type="scientific">Spirosoma linguale (strain ATCC 33905 / DSM 74 / LMG 10896 / Claus 1)</name>
    <dbReference type="NCBI Taxonomy" id="504472"/>
    <lineage>
        <taxon>Bacteria</taxon>
        <taxon>Pseudomonadati</taxon>
        <taxon>Bacteroidota</taxon>
        <taxon>Cytophagia</taxon>
        <taxon>Cytophagales</taxon>
        <taxon>Cytophagaceae</taxon>
        <taxon>Spirosoma</taxon>
    </lineage>
</organism>
<evidence type="ECO:0000313" key="1">
    <source>
        <dbReference type="EMBL" id="ADB36956.1"/>
    </source>
</evidence>
<proteinExistence type="predicted"/>
<reference evidence="1 2" key="1">
    <citation type="journal article" date="2010" name="Stand. Genomic Sci.">
        <title>Complete genome sequence of Spirosoma linguale type strain (1).</title>
        <authorList>
            <person name="Lail K."/>
            <person name="Sikorski J."/>
            <person name="Saunders E."/>
            <person name="Lapidus A."/>
            <person name="Glavina Del Rio T."/>
            <person name="Copeland A."/>
            <person name="Tice H."/>
            <person name="Cheng J.-F."/>
            <person name="Lucas S."/>
            <person name="Nolan M."/>
            <person name="Bruce D."/>
            <person name="Goodwin L."/>
            <person name="Pitluck S."/>
            <person name="Ivanova N."/>
            <person name="Mavromatis K."/>
            <person name="Ovchinnikova G."/>
            <person name="Pati A."/>
            <person name="Chen A."/>
            <person name="Palaniappan K."/>
            <person name="Land M."/>
            <person name="Hauser L."/>
            <person name="Chang Y.-J."/>
            <person name="Jeffries C.D."/>
            <person name="Chain P."/>
            <person name="Brettin T."/>
            <person name="Detter J.C."/>
            <person name="Schuetze A."/>
            <person name="Rohde M."/>
            <person name="Tindall B.J."/>
            <person name="Goeker M."/>
            <person name="Bristow J."/>
            <person name="Eisen J.A."/>
            <person name="Markowitz V."/>
            <person name="Hugenholtz P."/>
            <person name="Kyrpides N.C."/>
            <person name="Klenk H.-P."/>
            <person name="Chen F."/>
        </authorList>
    </citation>
    <scope>NUCLEOTIDE SEQUENCE [LARGE SCALE GENOMIC DNA]</scope>
    <source>
        <strain evidence="2">ATCC 33905 / DSM 74 / LMG 10896 / Claus 1</strain>
    </source>
</reference>
<protein>
    <submittedName>
        <fullName evidence="1">Uncharacterized protein</fullName>
    </submittedName>
</protein>
<dbReference type="Proteomes" id="UP000002028">
    <property type="component" value="Chromosome"/>
</dbReference>
<gene>
    <name evidence="1" type="ordered locus">Slin_0902</name>
</gene>
<dbReference type="EMBL" id="CP001769">
    <property type="protein sequence ID" value="ADB36956.1"/>
    <property type="molecule type" value="Genomic_DNA"/>
</dbReference>
<dbReference type="KEGG" id="sli:Slin_0902"/>
<name>D2QI68_SPILD</name>